<protein>
    <submittedName>
        <fullName evidence="2">Uncharacterized protein</fullName>
    </submittedName>
</protein>
<proteinExistence type="predicted"/>
<feature type="compositionally biased region" description="Polar residues" evidence="1">
    <location>
        <begin position="62"/>
        <end position="79"/>
    </location>
</feature>
<reference evidence="3" key="1">
    <citation type="submission" date="2017-06" db="EMBL/GenBank/DDBJ databases">
        <title>Genome analysis of Fimbriiglobus ruber SP5, the first member of the order Planctomycetales with confirmed chitinolytic capability.</title>
        <authorList>
            <person name="Ravin N.V."/>
            <person name="Rakitin A.L."/>
            <person name="Ivanova A.A."/>
            <person name="Beletsky A.V."/>
            <person name="Kulichevskaya I.S."/>
            <person name="Mardanov A.V."/>
            <person name="Dedysh S.N."/>
        </authorList>
    </citation>
    <scope>NUCLEOTIDE SEQUENCE [LARGE SCALE GENOMIC DNA]</scope>
    <source>
        <strain evidence="3">SP5</strain>
    </source>
</reference>
<evidence type="ECO:0000256" key="1">
    <source>
        <dbReference type="SAM" id="MobiDB-lite"/>
    </source>
</evidence>
<gene>
    <name evidence="2" type="ORF">FRUB_02191</name>
</gene>
<dbReference type="Proteomes" id="UP000214646">
    <property type="component" value="Unassembled WGS sequence"/>
</dbReference>
<name>A0A225E441_9BACT</name>
<comment type="caution">
    <text evidence="2">The sequence shown here is derived from an EMBL/GenBank/DDBJ whole genome shotgun (WGS) entry which is preliminary data.</text>
</comment>
<organism evidence="2 3">
    <name type="scientific">Fimbriiglobus ruber</name>
    <dbReference type="NCBI Taxonomy" id="1908690"/>
    <lineage>
        <taxon>Bacteria</taxon>
        <taxon>Pseudomonadati</taxon>
        <taxon>Planctomycetota</taxon>
        <taxon>Planctomycetia</taxon>
        <taxon>Gemmatales</taxon>
        <taxon>Gemmataceae</taxon>
        <taxon>Fimbriiglobus</taxon>
    </lineage>
</organism>
<dbReference type="AlphaFoldDB" id="A0A225E441"/>
<accession>A0A225E441</accession>
<evidence type="ECO:0000313" key="2">
    <source>
        <dbReference type="EMBL" id="OWK44259.1"/>
    </source>
</evidence>
<feature type="region of interest" description="Disordered" evidence="1">
    <location>
        <begin position="108"/>
        <end position="128"/>
    </location>
</feature>
<feature type="region of interest" description="Disordered" evidence="1">
    <location>
        <begin position="26"/>
        <end position="82"/>
    </location>
</feature>
<feature type="compositionally biased region" description="Low complexity" evidence="1">
    <location>
        <begin position="40"/>
        <end position="58"/>
    </location>
</feature>
<sequence>MTCQILAGPVGDVQAFGDGLQARQRDDLGALEGGEISGGRPTRASSRRSSFSPPCSYRRQTRQTVEGSHSNREATSWTRSPAARAKTIRACCTWNHGNRRLRATVSRMGRSAGDSVTGEGLRPRMGIP</sequence>
<evidence type="ECO:0000313" key="3">
    <source>
        <dbReference type="Proteomes" id="UP000214646"/>
    </source>
</evidence>
<keyword evidence="3" id="KW-1185">Reference proteome</keyword>
<dbReference type="EMBL" id="NIDE01000003">
    <property type="protein sequence ID" value="OWK44259.1"/>
    <property type="molecule type" value="Genomic_DNA"/>
</dbReference>